<gene>
    <name evidence="4" type="ORF">P4447_06325</name>
</gene>
<dbReference type="SUPFAM" id="SSF46785">
    <property type="entry name" value="Winged helix' DNA-binding domain"/>
    <property type="match status" value="1"/>
</dbReference>
<dbReference type="Pfam" id="PF00480">
    <property type="entry name" value="ROK"/>
    <property type="match status" value="1"/>
</dbReference>
<comment type="function">
    <text evidence="1">Transcriptional repressor of xylose-utilizing enzymes.</text>
</comment>
<dbReference type="SUPFAM" id="SSF53067">
    <property type="entry name" value="Actin-like ATPase domain"/>
    <property type="match status" value="2"/>
</dbReference>
<evidence type="ECO:0000313" key="5">
    <source>
        <dbReference type="Proteomes" id="UP001330749"/>
    </source>
</evidence>
<comment type="similarity">
    <text evidence="2">Belongs to the ROK (NagC/XylR) family.</text>
</comment>
<organism evidence="4 5">
    <name type="scientific">Bacillus xiapuensis</name>
    <dbReference type="NCBI Taxonomy" id="2014075"/>
    <lineage>
        <taxon>Bacteria</taxon>
        <taxon>Bacillati</taxon>
        <taxon>Bacillota</taxon>
        <taxon>Bacilli</taxon>
        <taxon>Bacillales</taxon>
        <taxon>Bacillaceae</taxon>
        <taxon>Bacillus</taxon>
    </lineage>
</organism>
<dbReference type="PROSITE" id="PS01125">
    <property type="entry name" value="ROK"/>
    <property type="match status" value="1"/>
</dbReference>
<dbReference type="CDD" id="cd24077">
    <property type="entry name" value="ASKHA_ATPase_ROK_SaXylR-like"/>
    <property type="match status" value="1"/>
</dbReference>
<evidence type="ECO:0000313" key="4">
    <source>
        <dbReference type="EMBL" id="MED3562076.1"/>
    </source>
</evidence>
<dbReference type="InterPro" id="IPR000600">
    <property type="entry name" value="ROK"/>
</dbReference>
<evidence type="ECO:0000256" key="2">
    <source>
        <dbReference type="ARBA" id="ARBA00006479"/>
    </source>
</evidence>
<dbReference type="PANTHER" id="PTHR18964:SF149">
    <property type="entry name" value="BIFUNCTIONAL UDP-N-ACETYLGLUCOSAMINE 2-EPIMERASE_N-ACETYLMANNOSAMINE KINASE"/>
    <property type="match status" value="1"/>
</dbReference>
<name>A0ABU6N9E0_9BACI</name>
<dbReference type="RefSeq" id="WP_327966983.1">
    <property type="nucleotide sequence ID" value="NZ_JARMQG010000070.1"/>
</dbReference>
<dbReference type="InterPro" id="IPR036388">
    <property type="entry name" value="WH-like_DNA-bd_sf"/>
</dbReference>
<dbReference type="InterPro" id="IPR036390">
    <property type="entry name" value="WH_DNA-bd_sf"/>
</dbReference>
<dbReference type="InterPro" id="IPR043129">
    <property type="entry name" value="ATPase_NBD"/>
</dbReference>
<dbReference type="Gene3D" id="3.30.420.40">
    <property type="match status" value="2"/>
</dbReference>
<sequence>MLTGDASYIKKMNRSLILSKIIELHLISRADLAKITGLNKATVSVQVSDLLSEELIIETQQEHKNLGRRPIMLSINPQAGFVLGIDLDKKSITFNLSTMNGAPFQTNTIELQSSDYDIILNLLIKHIEDYKHQCAHTRYGLAEVVIGIHGIVNNDEMIYFVPQHRWRNKNLKEDLMNEIGINVSIENNANLCSLSEKVYKHHQSGNLLSISLYSGIGLGIMVNGESLKGCHGYAGEIGHMIIVPDGKPCSCGNLGCWEQYASETSFYKQLSKNNHIPDFRNGAIKHLLLEQEQNIDHLMDQYIKYLSIGLNNIINLYNPEILVVNSELLLMVPNAVSKIKRHLTSTISHYCELLVSELGNSACIMGACALAIKNFLKVSELSLTYNEKKTCLSY</sequence>
<keyword evidence="3" id="KW-0859">Xylose metabolism</keyword>
<dbReference type="PANTHER" id="PTHR18964">
    <property type="entry name" value="ROK (REPRESSOR, ORF, KINASE) FAMILY"/>
    <property type="match status" value="1"/>
</dbReference>
<comment type="caution">
    <text evidence="4">The sequence shown here is derived from an EMBL/GenBank/DDBJ whole genome shotgun (WGS) entry which is preliminary data.</text>
</comment>
<keyword evidence="3" id="KW-0119">Carbohydrate metabolism</keyword>
<proteinExistence type="inferred from homology"/>
<evidence type="ECO:0000256" key="3">
    <source>
        <dbReference type="ARBA" id="ARBA00022629"/>
    </source>
</evidence>
<accession>A0ABU6N9E0</accession>
<dbReference type="Gene3D" id="1.10.10.10">
    <property type="entry name" value="Winged helix-like DNA-binding domain superfamily/Winged helix DNA-binding domain"/>
    <property type="match status" value="1"/>
</dbReference>
<reference evidence="4 5" key="1">
    <citation type="submission" date="2023-03" db="EMBL/GenBank/DDBJ databases">
        <title>Bacillus Genome Sequencing.</title>
        <authorList>
            <person name="Dunlap C."/>
        </authorList>
    </citation>
    <scope>NUCLEOTIDE SEQUENCE [LARGE SCALE GENOMIC DNA]</scope>
    <source>
        <strain evidence="4 5">B-14544</strain>
    </source>
</reference>
<protein>
    <submittedName>
        <fullName evidence="4">ROK family protein</fullName>
    </submittedName>
</protein>
<dbReference type="EMBL" id="JARMQG010000070">
    <property type="protein sequence ID" value="MED3562076.1"/>
    <property type="molecule type" value="Genomic_DNA"/>
</dbReference>
<keyword evidence="5" id="KW-1185">Reference proteome</keyword>
<evidence type="ECO:0000256" key="1">
    <source>
        <dbReference type="ARBA" id="ARBA00002486"/>
    </source>
</evidence>
<dbReference type="InterPro" id="IPR049874">
    <property type="entry name" value="ROK_cs"/>
</dbReference>
<dbReference type="Proteomes" id="UP001330749">
    <property type="component" value="Unassembled WGS sequence"/>
</dbReference>